<keyword evidence="5" id="KW-1185">Reference proteome</keyword>
<name>A0A3N2DGS1_9GAMM</name>
<keyword evidence="3" id="KW-1015">Disulfide bond</keyword>
<dbReference type="SUPFAM" id="SSF52833">
    <property type="entry name" value="Thioredoxin-like"/>
    <property type="match status" value="1"/>
</dbReference>
<dbReference type="AlphaFoldDB" id="A0A3N2DGS1"/>
<reference evidence="4 5" key="1">
    <citation type="submission" date="2018-11" db="EMBL/GenBank/DDBJ databases">
        <title>Genomic Encyclopedia of Type Strains, Phase IV (KMG-IV): sequencing the most valuable type-strain genomes for metagenomic binning, comparative biology and taxonomic classification.</title>
        <authorList>
            <person name="Goeker M."/>
        </authorList>
    </citation>
    <scope>NUCLEOTIDE SEQUENCE [LARGE SCALE GENOMIC DNA]</scope>
    <source>
        <strain evidence="4 5">DSM 100316</strain>
    </source>
</reference>
<protein>
    <submittedName>
        <fullName evidence="4">Protein SCO1/2</fullName>
    </submittedName>
</protein>
<feature type="binding site" evidence="2">
    <location>
        <position position="178"/>
    </location>
    <ligand>
        <name>Cu cation</name>
        <dbReference type="ChEBI" id="CHEBI:23378"/>
    </ligand>
</feature>
<dbReference type="InterPro" id="IPR036249">
    <property type="entry name" value="Thioredoxin-like_sf"/>
</dbReference>
<dbReference type="Pfam" id="PF02630">
    <property type="entry name" value="SCO1-SenC"/>
    <property type="match status" value="1"/>
</dbReference>
<feature type="binding site" evidence="2">
    <location>
        <position position="91"/>
    </location>
    <ligand>
        <name>Cu cation</name>
        <dbReference type="ChEBI" id="CHEBI:23378"/>
    </ligand>
</feature>
<comment type="similarity">
    <text evidence="1">Belongs to the SCO1/2 family.</text>
</comment>
<keyword evidence="2" id="KW-0186">Copper</keyword>
<dbReference type="PANTHER" id="PTHR12151:SF25">
    <property type="entry name" value="LINALOOL DEHYDRATASE_ISOMERASE DOMAIN-CONTAINING PROTEIN"/>
    <property type="match status" value="1"/>
</dbReference>
<dbReference type="CDD" id="cd02968">
    <property type="entry name" value="SCO"/>
    <property type="match status" value="1"/>
</dbReference>
<dbReference type="GO" id="GO:0046872">
    <property type="term" value="F:metal ion binding"/>
    <property type="evidence" value="ECO:0007669"/>
    <property type="project" value="UniProtKB-KW"/>
</dbReference>
<keyword evidence="2" id="KW-0479">Metal-binding</keyword>
<evidence type="ECO:0000256" key="1">
    <source>
        <dbReference type="ARBA" id="ARBA00010996"/>
    </source>
</evidence>
<feature type="binding site" evidence="2">
    <location>
        <position position="87"/>
    </location>
    <ligand>
        <name>Cu cation</name>
        <dbReference type="ChEBI" id="CHEBI:23378"/>
    </ligand>
</feature>
<organism evidence="4 5">
    <name type="scientific">Sinobacterium caligoides</name>
    <dbReference type="NCBI Taxonomy" id="933926"/>
    <lineage>
        <taxon>Bacteria</taxon>
        <taxon>Pseudomonadati</taxon>
        <taxon>Pseudomonadota</taxon>
        <taxon>Gammaproteobacteria</taxon>
        <taxon>Cellvibrionales</taxon>
        <taxon>Spongiibacteraceae</taxon>
        <taxon>Sinobacterium</taxon>
    </lineage>
</organism>
<dbReference type="Proteomes" id="UP000275394">
    <property type="component" value="Unassembled WGS sequence"/>
</dbReference>
<dbReference type="RefSeq" id="WP_162844216.1">
    <property type="nucleotide sequence ID" value="NZ_RKHR01000006.1"/>
</dbReference>
<sequence>MKAMHRGVRNTIVAALLSIVVLLGLLVNKILAPRLMSEAELRNNGAVVLQPARRFALQGLTDQHREVFDRSRLEGQWSLVFFGYTYCPDVCPTTLATLKRFTQMIEGERFSEDLQVVLLTVDPARDTPQQLAPYMAYFDEQFIAITGDFLNVYRTANALNAAFNKRLTERPGEYWVDHSANIALINPRGDYHALLLPPFEAGKLRLLYRSIRAEYEYRYDS</sequence>
<proteinExistence type="inferred from homology"/>
<evidence type="ECO:0000256" key="3">
    <source>
        <dbReference type="PIRSR" id="PIRSR603782-2"/>
    </source>
</evidence>
<evidence type="ECO:0000313" key="5">
    <source>
        <dbReference type="Proteomes" id="UP000275394"/>
    </source>
</evidence>
<dbReference type="PANTHER" id="PTHR12151">
    <property type="entry name" value="ELECTRON TRANSPORT PROTIN SCO1/SENC FAMILY MEMBER"/>
    <property type="match status" value="1"/>
</dbReference>
<dbReference type="InterPro" id="IPR003782">
    <property type="entry name" value="SCO1/SenC"/>
</dbReference>
<gene>
    <name evidence="4" type="ORF">EDC56_3212</name>
</gene>
<feature type="disulfide bond" description="Redox-active" evidence="3">
    <location>
        <begin position="87"/>
        <end position="91"/>
    </location>
</feature>
<comment type="caution">
    <text evidence="4">The sequence shown here is derived from an EMBL/GenBank/DDBJ whole genome shotgun (WGS) entry which is preliminary data.</text>
</comment>
<evidence type="ECO:0000313" key="4">
    <source>
        <dbReference type="EMBL" id="ROR98972.1"/>
    </source>
</evidence>
<accession>A0A3N2DGS1</accession>
<evidence type="ECO:0000256" key="2">
    <source>
        <dbReference type="PIRSR" id="PIRSR603782-1"/>
    </source>
</evidence>
<dbReference type="EMBL" id="RKHR01000006">
    <property type="protein sequence ID" value="ROR98972.1"/>
    <property type="molecule type" value="Genomic_DNA"/>
</dbReference>
<dbReference type="Gene3D" id="3.40.30.10">
    <property type="entry name" value="Glutaredoxin"/>
    <property type="match status" value="1"/>
</dbReference>